<keyword evidence="2" id="KW-1185">Reference proteome</keyword>
<proteinExistence type="predicted"/>
<organism evidence="1 2">
    <name type="scientific">Dendrothele bispora (strain CBS 962.96)</name>
    <dbReference type="NCBI Taxonomy" id="1314807"/>
    <lineage>
        <taxon>Eukaryota</taxon>
        <taxon>Fungi</taxon>
        <taxon>Dikarya</taxon>
        <taxon>Basidiomycota</taxon>
        <taxon>Agaricomycotina</taxon>
        <taxon>Agaricomycetes</taxon>
        <taxon>Agaricomycetidae</taxon>
        <taxon>Agaricales</taxon>
        <taxon>Agaricales incertae sedis</taxon>
        <taxon>Dendrothele</taxon>
    </lineage>
</organism>
<dbReference type="OrthoDB" id="371245at2759"/>
<dbReference type="AlphaFoldDB" id="A0A4S8L665"/>
<gene>
    <name evidence="1" type="ORF">K435DRAFT_870634</name>
</gene>
<dbReference type="EMBL" id="ML179622">
    <property type="protein sequence ID" value="THU84106.1"/>
    <property type="molecule type" value="Genomic_DNA"/>
</dbReference>
<reference evidence="1 2" key="1">
    <citation type="journal article" date="2019" name="Nat. Ecol. Evol.">
        <title>Megaphylogeny resolves global patterns of mushroom evolution.</title>
        <authorList>
            <person name="Varga T."/>
            <person name="Krizsan K."/>
            <person name="Foldi C."/>
            <person name="Dima B."/>
            <person name="Sanchez-Garcia M."/>
            <person name="Sanchez-Ramirez S."/>
            <person name="Szollosi G.J."/>
            <person name="Szarkandi J.G."/>
            <person name="Papp V."/>
            <person name="Albert L."/>
            <person name="Andreopoulos W."/>
            <person name="Angelini C."/>
            <person name="Antonin V."/>
            <person name="Barry K.W."/>
            <person name="Bougher N.L."/>
            <person name="Buchanan P."/>
            <person name="Buyck B."/>
            <person name="Bense V."/>
            <person name="Catcheside P."/>
            <person name="Chovatia M."/>
            <person name="Cooper J."/>
            <person name="Damon W."/>
            <person name="Desjardin D."/>
            <person name="Finy P."/>
            <person name="Geml J."/>
            <person name="Haridas S."/>
            <person name="Hughes K."/>
            <person name="Justo A."/>
            <person name="Karasinski D."/>
            <person name="Kautmanova I."/>
            <person name="Kiss B."/>
            <person name="Kocsube S."/>
            <person name="Kotiranta H."/>
            <person name="LaButti K.M."/>
            <person name="Lechner B.E."/>
            <person name="Liimatainen K."/>
            <person name="Lipzen A."/>
            <person name="Lukacs Z."/>
            <person name="Mihaltcheva S."/>
            <person name="Morgado L.N."/>
            <person name="Niskanen T."/>
            <person name="Noordeloos M.E."/>
            <person name="Ohm R.A."/>
            <person name="Ortiz-Santana B."/>
            <person name="Ovrebo C."/>
            <person name="Racz N."/>
            <person name="Riley R."/>
            <person name="Savchenko A."/>
            <person name="Shiryaev A."/>
            <person name="Soop K."/>
            <person name="Spirin V."/>
            <person name="Szebenyi C."/>
            <person name="Tomsovsky M."/>
            <person name="Tulloss R.E."/>
            <person name="Uehling J."/>
            <person name="Grigoriev I.V."/>
            <person name="Vagvolgyi C."/>
            <person name="Papp T."/>
            <person name="Martin F.M."/>
            <person name="Miettinen O."/>
            <person name="Hibbett D.S."/>
            <person name="Nagy L.G."/>
        </authorList>
    </citation>
    <scope>NUCLEOTIDE SEQUENCE [LARGE SCALE GENOMIC DNA]</scope>
    <source>
        <strain evidence="1 2">CBS 962.96</strain>
    </source>
</reference>
<evidence type="ECO:0000313" key="1">
    <source>
        <dbReference type="EMBL" id="THU84106.1"/>
    </source>
</evidence>
<dbReference type="Proteomes" id="UP000297245">
    <property type="component" value="Unassembled WGS sequence"/>
</dbReference>
<name>A0A4S8L665_DENBC</name>
<accession>A0A4S8L665</accession>
<protein>
    <submittedName>
        <fullName evidence="1">Uncharacterized protein</fullName>
    </submittedName>
</protein>
<sequence>MIMIYVCIFSGALRQSSSKRLTLQCQRTTLWNALWNTTAECQGDGELLRSLQIRNAQTGSERDLAVNGLFHAPVCQIY</sequence>
<evidence type="ECO:0000313" key="2">
    <source>
        <dbReference type="Proteomes" id="UP000297245"/>
    </source>
</evidence>